<dbReference type="InterPro" id="IPR057811">
    <property type="entry name" value="RBD_ZCCHC3_2nd"/>
</dbReference>
<feature type="non-terminal residue" evidence="3">
    <location>
        <position position="1"/>
    </location>
</feature>
<name>A0A8J7NTP4_ATRSP</name>
<reference evidence="3" key="1">
    <citation type="journal article" date="2021" name="Cell">
        <title>Tracing the genetic footprints of vertebrate landing in non-teleost ray-finned fishes.</title>
        <authorList>
            <person name="Bi X."/>
            <person name="Wang K."/>
            <person name="Yang L."/>
            <person name="Pan H."/>
            <person name="Jiang H."/>
            <person name="Wei Q."/>
            <person name="Fang M."/>
            <person name="Yu H."/>
            <person name="Zhu C."/>
            <person name="Cai Y."/>
            <person name="He Y."/>
            <person name="Gan X."/>
            <person name="Zeng H."/>
            <person name="Yu D."/>
            <person name="Zhu Y."/>
            <person name="Jiang H."/>
            <person name="Qiu Q."/>
            <person name="Yang H."/>
            <person name="Zhang Y.E."/>
            <person name="Wang W."/>
            <person name="Zhu M."/>
            <person name="He S."/>
            <person name="Zhang G."/>
        </authorList>
    </citation>
    <scope>NUCLEOTIDE SEQUENCE</scope>
    <source>
        <strain evidence="3">Allg_001</strain>
    </source>
</reference>
<feature type="domain" description="CCHC-type" evidence="2">
    <location>
        <begin position="100"/>
        <end position="113"/>
    </location>
</feature>
<evidence type="ECO:0000256" key="1">
    <source>
        <dbReference type="PROSITE-ProRule" id="PRU00047"/>
    </source>
</evidence>
<dbReference type="GO" id="GO:0003676">
    <property type="term" value="F:nucleic acid binding"/>
    <property type="evidence" value="ECO:0007669"/>
    <property type="project" value="InterPro"/>
</dbReference>
<dbReference type="EMBL" id="JAAWVO010046980">
    <property type="protein sequence ID" value="MBN3319694.1"/>
    <property type="molecule type" value="Genomic_DNA"/>
</dbReference>
<dbReference type="PANTHER" id="PTHR46486">
    <property type="entry name" value="CCHC-TYPE DOMAIN-CONTAINING PROTEIN"/>
    <property type="match status" value="1"/>
</dbReference>
<feature type="domain" description="CCHC-type" evidence="2">
    <location>
        <begin position="116"/>
        <end position="129"/>
    </location>
</feature>
<feature type="non-terminal residue" evidence="3">
    <location>
        <position position="129"/>
    </location>
</feature>
<dbReference type="PROSITE" id="PS50158">
    <property type="entry name" value="ZF_CCHC"/>
    <property type="match status" value="3"/>
</dbReference>
<evidence type="ECO:0000313" key="3">
    <source>
        <dbReference type="EMBL" id="MBN3319694.1"/>
    </source>
</evidence>
<dbReference type="Proteomes" id="UP000736164">
    <property type="component" value="Unassembled WGS sequence"/>
</dbReference>
<dbReference type="GO" id="GO:0008270">
    <property type="term" value="F:zinc ion binding"/>
    <property type="evidence" value="ECO:0007669"/>
    <property type="project" value="UniProtKB-KW"/>
</dbReference>
<dbReference type="AlphaFoldDB" id="A0A8J7NTP4"/>
<evidence type="ECO:0000313" key="4">
    <source>
        <dbReference type="Proteomes" id="UP000736164"/>
    </source>
</evidence>
<gene>
    <name evidence="3" type="primary">Zcchc3_31</name>
    <name evidence="3" type="ORF">GTO95_0000078</name>
</gene>
<dbReference type="Pfam" id="PF00098">
    <property type="entry name" value="zf-CCHC"/>
    <property type="match status" value="1"/>
</dbReference>
<accession>A0A8J7NTP4</accession>
<dbReference type="Gene3D" id="4.10.60.10">
    <property type="entry name" value="Zinc finger, CCHC-type"/>
    <property type="match status" value="1"/>
</dbReference>
<dbReference type="Pfam" id="PF23058">
    <property type="entry name" value="RBD_ZCCHC3_2nd"/>
    <property type="match status" value="1"/>
</dbReference>
<feature type="domain" description="CCHC-type" evidence="2">
    <location>
        <begin position="82"/>
        <end position="95"/>
    </location>
</feature>
<sequence length="129" mass="14514">MTVHVSDPFIAEEDIVNLLGKFVFLQGEGKKDLDEDDKVWTGKRIYWMRLREGREGAIHPPASFKIGSERGYLEYPGQPPTCWRCMEPGHLASQCGAECCRRCGSRGHVTRACVQCYACGKMGHTFVNC</sequence>
<dbReference type="SMART" id="SM00343">
    <property type="entry name" value="ZnF_C2HC"/>
    <property type="match status" value="2"/>
</dbReference>
<dbReference type="InterPro" id="IPR036875">
    <property type="entry name" value="Znf_CCHC_sf"/>
</dbReference>
<keyword evidence="1" id="KW-0479">Metal-binding</keyword>
<keyword evidence="1" id="KW-0862">Zinc</keyword>
<keyword evidence="4" id="KW-1185">Reference proteome</keyword>
<protein>
    <submittedName>
        <fullName evidence="3">ZCHC3 protein</fullName>
    </submittedName>
</protein>
<dbReference type="SUPFAM" id="SSF57756">
    <property type="entry name" value="Retrovirus zinc finger-like domains"/>
    <property type="match status" value="1"/>
</dbReference>
<comment type="caution">
    <text evidence="3">The sequence shown here is derived from an EMBL/GenBank/DDBJ whole genome shotgun (WGS) entry which is preliminary data.</text>
</comment>
<dbReference type="InterPro" id="IPR001878">
    <property type="entry name" value="Znf_CCHC"/>
</dbReference>
<evidence type="ECO:0000259" key="2">
    <source>
        <dbReference type="PROSITE" id="PS50158"/>
    </source>
</evidence>
<organism evidence="3 4">
    <name type="scientific">Atractosteus spatula</name>
    <name type="common">Alligator gar</name>
    <name type="synonym">Lepisosteus spatula</name>
    <dbReference type="NCBI Taxonomy" id="7917"/>
    <lineage>
        <taxon>Eukaryota</taxon>
        <taxon>Metazoa</taxon>
        <taxon>Chordata</taxon>
        <taxon>Craniata</taxon>
        <taxon>Vertebrata</taxon>
        <taxon>Euteleostomi</taxon>
        <taxon>Actinopterygii</taxon>
        <taxon>Neopterygii</taxon>
        <taxon>Holostei</taxon>
        <taxon>Semionotiformes</taxon>
        <taxon>Lepisosteidae</taxon>
        <taxon>Atractosteus</taxon>
    </lineage>
</organism>
<proteinExistence type="predicted"/>
<dbReference type="PANTHER" id="PTHR46486:SF1">
    <property type="entry name" value="CCHC-TYPE DOMAIN-CONTAINING PROTEIN"/>
    <property type="match status" value="1"/>
</dbReference>
<keyword evidence="1" id="KW-0863">Zinc-finger</keyword>